<dbReference type="GO" id="GO:0016491">
    <property type="term" value="F:oxidoreductase activity"/>
    <property type="evidence" value="ECO:0007669"/>
    <property type="project" value="InterPro"/>
</dbReference>
<dbReference type="Proteomes" id="UP000198565">
    <property type="component" value="Unassembled WGS sequence"/>
</dbReference>
<reference evidence="3" key="1">
    <citation type="submission" date="2016-10" db="EMBL/GenBank/DDBJ databases">
        <authorList>
            <person name="Varghese N."/>
            <person name="Submissions S."/>
        </authorList>
    </citation>
    <scope>NUCLEOTIDE SEQUENCE [LARGE SCALE GENOMIC DNA]</scope>
    <source>
        <strain evidence="3">CGMCC 1.4250</strain>
    </source>
</reference>
<evidence type="ECO:0000313" key="3">
    <source>
        <dbReference type="Proteomes" id="UP000198565"/>
    </source>
</evidence>
<dbReference type="STRING" id="334253.SAMN04487943_10641"/>
<dbReference type="EMBL" id="FOTR01000006">
    <property type="protein sequence ID" value="SFL98596.1"/>
    <property type="molecule type" value="Genomic_DNA"/>
</dbReference>
<organism evidence="2 3">
    <name type="scientific">Gracilibacillus orientalis</name>
    <dbReference type="NCBI Taxonomy" id="334253"/>
    <lineage>
        <taxon>Bacteria</taxon>
        <taxon>Bacillati</taxon>
        <taxon>Bacillota</taxon>
        <taxon>Bacilli</taxon>
        <taxon>Bacillales</taxon>
        <taxon>Bacillaceae</taxon>
        <taxon>Gracilibacillus</taxon>
    </lineage>
</organism>
<evidence type="ECO:0000259" key="1">
    <source>
        <dbReference type="Pfam" id="PF00724"/>
    </source>
</evidence>
<dbReference type="InterPro" id="IPR001155">
    <property type="entry name" value="OxRdtase_FMN_N"/>
</dbReference>
<dbReference type="InterPro" id="IPR045247">
    <property type="entry name" value="Oye-like"/>
</dbReference>
<dbReference type="SUPFAM" id="SSF51395">
    <property type="entry name" value="FMN-linked oxidoreductases"/>
    <property type="match status" value="1"/>
</dbReference>
<dbReference type="PANTHER" id="PTHR22893">
    <property type="entry name" value="NADH OXIDOREDUCTASE-RELATED"/>
    <property type="match status" value="1"/>
</dbReference>
<dbReference type="RefSeq" id="WP_091483875.1">
    <property type="nucleotide sequence ID" value="NZ_FOTR01000006.1"/>
</dbReference>
<sequence>MNHLLDPVQLNNWKLQSKVVMAPMTRSFADNETGIVGKDVVEYYRRRAANGIGLIITEGINPSLRGKGTFGVPGLYTDKQIKAWQKVTDAVHLEGGTIVAQLWHVGRLTHHELTGGYAPQAPSKIKADGLVHRLRKPYESPEQMSFHDIQSVINQYSLAARNAKAAGFDGVEIHGAHGYLIDQFNTNVTNKREDKYGGDLYQRLTFMKEILHAVAKEVGPQNTIIRFSEIKDDLPTFKWDNPEITIKAFIQVFKEIGLKTIHPSTNNFKEVITNEMTLHQLVRKYWDDTIIGVGNLDVDTANNALKEGTIDLAAFGRPILANPDFVQRIKKNKKLTSYNSKNLLKKLY</sequence>
<dbReference type="AlphaFoldDB" id="A0A1I4M617"/>
<feature type="domain" description="NADH:flavin oxidoreductase/NADH oxidase N-terminal" evidence="1">
    <location>
        <begin position="4"/>
        <end position="334"/>
    </location>
</feature>
<name>A0A1I4M617_9BACI</name>
<dbReference type="PANTHER" id="PTHR22893:SF91">
    <property type="entry name" value="NADPH DEHYDROGENASE 2-RELATED"/>
    <property type="match status" value="1"/>
</dbReference>
<dbReference type="InterPro" id="IPR013785">
    <property type="entry name" value="Aldolase_TIM"/>
</dbReference>
<dbReference type="GO" id="GO:0010181">
    <property type="term" value="F:FMN binding"/>
    <property type="evidence" value="ECO:0007669"/>
    <property type="project" value="InterPro"/>
</dbReference>
<dbReference type="OrthoDB" id="9772736at2"/>
<evidence type="ECO:0000313" key="2">
    <source>
        <dbReference type="EMBL" id="SFL98596.1"/>
    </source>
</evidence>
<dbReference type="Gene3D" id="3.20.20.70">
    <property type="entry name" value="Aldolase class I"/>
    <property type="match status" value="1"/>
</dbReference>
<dbReference type="Pfam" id="PF00724">
    <property type="entry name" value="Oxidored_FMN"/>
    <property type="match status" value="1"/>
</dbReference>
<gene>
    <name evidence="2" type="ORF">SAMN04487943_10641</name>
</gene>
<protein>
    <submittedName>
        <fullName evidence="2">N-ethylmaleimide reductase</fullName>
    </submittedName>
</protein>
<accession>A0A1I4M617</accession>
<keyword evidence="3" id="KW-1185">Reference proteome</keyword>
<proteinExistence type="predicted"/>